<dbReference type="EMBL" id="CAMAPE010000004">
    <property type="protein sequence ID" value="CAH9061385.1"/>
    <property type="molecule type" value="Genomic_DNA"/>
</dbReference>
<dbReference type="InterPro" id="IPR012337">
    <property type="entry name" value="RNaseH-like_sf"/>
</dbReference>
<dbReference type="PANTHER" id="PTHR47074:SF48">
    <property type="entry name" value="POLYNUCLEOTIDYL TRANSFERASE, RIBONUCLEASE H-LIKE SUPERFAMILY PROTEIN"/>
    <property type="match status" value="1"/>
</dbReference>
<dbReference type="InterPro" id="IPR044730">
    <property type="entry name" value="RNase_H-like_dom_plant"/>
</dbReference>
<evidence type="ECO:0000259" key="1">
    <source>
        <dbReference type="Pfam" id="PF13456"/>
    </source>
</evidence>
<dbReference type="InterPro" id="IPR052929">
    <property type="entry name" value="RNase_H-like_EbsB-rel"/>
</dbReference>
<evidence type="ECO:0000313" key="2">
    <source>
        <dbReference type="EMBL" id="CAH9061385.1"/>
    </source>
</evidence>
<gene>
    <name evidence="2" type="ORF">CEURO_LOCUS1729</name>
</gene>
<proteinExistence type="predicted"/>
<dbReference type="InterPro" id="IPR002156">
    <property type="entry name" value="RNaseH_domain"/>
</dbReference>
<dbReference type="CDD" id="cd06222">
    <property type="entry name" value="RNase_H_like"/>
    <property type="match status" value="1"/>
</dbReference>
<dbReference type="AlphaFoldDB" id="A0A9P0YJU4"/>
<dbReference type="GO" id="GO:0004523">
    <property type="term" value="F:RNA-DNA hybrid ribonuclease activity"/>
    <property type="evidence" value="ECO:0007669"/>
    <property type="project" value="InterPro"/>
</dbReference>
<accession>A0A9P0YJU4</accession>
<name>A0A9P0YJU4_CUSEU</name>
<organism evidence="2 3">
    <name type="scientific">Cuscuta europaea</name>
    <name type="common">European dodder</name>
    <dbReference type="NCBI Taxonomy" id="41803"/>
    <lineage>
        <taxon>Eukaryota</taxon>
        <taxon>Viridiplantae</taxon>
        <taxon>Streptophyta</taxon>
        <taxon>Embryophyta</taxon>
        <taxon>Tracheophyta</taxon>
        <taxon>Spermatophyta</taxon>
        <taxon>Magnoliopsida</taxon>
        <taxon>eudicotyledons</taxon>
        <taxon>Gunneridae</taxon>
        <taxon>Pentapetalae</taxon>
        <taxon>asterids</taxon>
        <taxon>lamiids</taxon>
        <taxon>Solanales</taxon>
        <taxon>Convolvulaceae</taxon>
        <taxon>Cuscuteae</taxon>
        <taxon>Cuscuta</taxon>
        <taxon>Cuscuta subgen. Cuscuta</taxon>
    </lineage>
</organism>
<dbReference type="Gene3D" id="3.30.420.10">
    <property type="entry name" value="Ribonuclease H-like superfamily/Ribonuclease H"/>
    <property type="match status" value="1"/>
</dbReference>
<reference evidence="2" key="1">
    <citation type="submission" date="2022-07" db="EMBL/GenBank/DDBJ databases">
        <authorList>
            <person name="Macas J."/>
            <person name="Novak P."/>
            <person name="Neumann P."/>
        </authorList>
    </citation>
    <scope>NUCLEOTIDE SEQUENCE</scope>
</reference>
<dbReference type="GO" id="GO:0003676">
    <property type="term" value="F:nucleic acid binding"/>
    <property type="evidence" value="ECO:0007669"/>
    <property type="project" value="InterPro"/>
</dbReference>
<protein>
    <recommendedName>
        <fullName evidence="1">RNase H type-1 domain-containing protein</fullName>
    </recommendedName>
</protein>
<keyword evidence="3" id="KW-1185">Reference proteome</keyword>
<feature type="domain" description="RNase H type-1" evidence="1">
    <location>
        <begin position="69"/>
        <end position="190"/>
    </location>
</feature>
<dbReference type="Proteomes" id="UP001152484">
    <property type="component" value="Unassembled WGS sequence"/>
</dbReference>
<sequence length="217" mass="24808">MLLWSIWKSRNELVWSNETFSATGVQRVATSLLSSWRVAHEEGNSLVYSRARHEDLKWKRPGINQVKINVDAAHNPRDGLWSWGWVSRNSDGIFIQARTRVVKAKWSPEVAEAWGVWEAIRWACRNWWTNLVIETDASLIIAGIQGESYAAQIGVIYDDIKVLLRANSDIQVKWCRRVANKVAHTFARYASYASVSDITFDLPPNYVVSHLANDLIL</sequence>
<dbReference type="PANTHER" id="PTHR47074">
    <property type="entry name" value="BNAC02G40300D PROTEIN"/>
    <property type="match status" value="1"/>
</dbReference>
<dbReference type="InterPro" id="IPR036397">
    <property type="entry name" value="RNaseH_sf"/>
</dbReference>
<dbReference type="OrthoDB" id="1305444at2759"/>
<comment type="caution">
    <text evidence="2">The sequence shown here is derived from an EMBL/GenBank/DDBJ whole genome shotgun (WGS) entry which is preliminary data.</text>
</comment>
<dbReference type="SUPFAM" id="SSF53098">
    <property type="entry name" value="Ribonuclease H-like"/>
    <property type="match status" value="1"/>
</dbReference>
<dbReference type="Pfam" id="PF13456">
    <property type="entry name" value="RVT_3"/>
    <property type="match status" value="1"/>
</dbReference>
<evidence type="ECO:0000313" key="3">
    <source>
        <dbReference type="Proteomes" id="UP001152484"/>
    </source>
</evidence>